<comment type="caution">
    <text evidence="2">The sequence shown here is derived from an EMBL/GenBank/DDBJ whole genome shotgun (WGS) entry which is preliminary data.</text>
</comment>
<evidence type="ECO:0000256" key="1">
    <source>
        <dbReference type="SAM" id="SignalP"/>
    </source>
</evidence>
<gene>
    <name evidence="2" type="ORF">RCL2_001370200</name>
</gene>
<proteinExistence type="predicted"/>
<evidence type="ECO:0000313" key="2">
    <source>
        <dbReference type="EMBL" id="GES86648.1"/>
    </source>
</evidence>
<sequence>MHLLKFILFYKVLGFFIAFVLPCSPDNTVDWIPISISTSASPIRRLNIKGYYANPGSDIIDFNYAIESTGSNSNRFKINASGNKYARKFYIECDVCGSKKNSTDWIQYYSLCSIKNIATGLCMTSGNFIVRKVAQDYAS</sequence>
<dbReference type="EMBL" id="BLAL01000162">
    <property type="protein sequence ID" value="GES86648.1"/>
    <property type="molecule type" value="Genomic_DNA"/>
</dbReference>
<protein>
    <submittedName>
        <fullName evidence="2">Uncharacterized protein</fullName>
    </submittedName>
</protein>
<organism evidence="2 3">
    <name type="scientific">Rhizophagus clarus</name>
    <dbReference type="NCBI Taxonomy" id="94130"/>
    <lineage>
        <taxon>Eukaryota</taxon>
        <taxon>Fungi</taxon>
        <taxon>Fungi incertae sedis</taxon>
        <taxon>Mucoromycota</taxon>
        <taxon>Glomeromycotina</taxon>
        <taxon>Glomeromycetes</taxon>
        <taxon>Glomerales</taxon>
        <taxon>Glomeraceae</taxon>
        <taxon>Rhizophagus</taxon>
    </lineage>
</organism>
<feature type="chain" id="PRO_5034338984" evidence="1">
    <location>
        <begin position="23"/>
        <end position="139"/>
    </location>
</feature>
<feature type="signal peptide" evidence="1">
    <location>
        <begin position="1"/>
        <end position="22"/>
    </location>
</feature>
<accession>A0A8H3LDS8</accession>
<dbReference type="Proteomes" id="UP000615446">
    <property type="component" value="Unassembled WGS sequence"/>
</dbReference>
<evidence type="ECO:0000313" key="3">
    <source>
        <dbReference type="Proteomes" id="UP000615446"/>
    </source>
</evidence>
<reference evidence="2" key="1">
    <citation type="submission" date="2019-10" db="EMBL/GenBank/DDBJ databases">
        <title>Conservation and host-specific expression of non-tandemly repeated heterogenous ribosome RNA gene in arbuscular mycorrhizal fungi.</title>
        <authorList>
            <person name="Maeda T."/>
            <person name="Kobayashi Y."/>
            <person name="Nakagawa T."/>
            <person name="Ezawa T."/>
            <person name="Yamaguchi K."/>
            <person name="Bino T."/>
            <person name="Nishimoto Y."/>
            <person name="Shigenobu S."/>
            <person name="Kawaguchi M."/>
        </authorList>
    </citation>
    <scope>NUCLEOTIDE SEQUENCE</scope>
    <source>
        <strain evidence="2">HR1</strain>
    </source>
</reference>
<name>A0A8H3LDS8_9GLOM</name>
<keyword evidence="1" id="KW-0732">Signal</keyword>
<dbReference type="AlphaFoldDB" id="A0A8H3LDS8"/>